<keyword evidence="3" id="KW-1185">Reference proteome</keyword>
<dbReference type="CDD" id="cd01038">
    <property type="entry name" value="Endonuclease_DUF559"/>
    <property type="match status" value="1"/>
</dbReference>
<feature type="domain" description="DUF559" evidence="1">
    <location>
        <begin position="11"/>
        <end position="117"/>
    </location>
</feature>
<dbReference type="PANTHER" id="PTHR38590:SF1">
    <property type="entry name" value="BLL0828 PROTEIN"/>
    <property type="match status" value="1"/>
</dbReference>
<dbReference type="InterPro" id="IPR007569">
    <property type="entry name" value="DUF559"/>
</dbReference>
<dbReference type="Gene3D" id="3.40.960.10">
    <property type="entry name" value="VSR Endonuclease"/>
    <property type="match status" value="1"/>
</dbReference>
<proteinExistence type="predicted"/>
<evidence type="ECO:0000313" key="2">
    <source>
        <dbReference type="EMBL" id="EFI33654.1"/>
    </source>
</evidence>
<reference evidence="2" key="1">
    <citation type="submission" date="2010-05" db="EMBL/GenBank/DDBJ databases">
        <title>The draft genome of Desulfonatronospira thiodismutans ASO3-1.</title>
        <authorList>
            <consortium name="US DOE Joint Genome Institute (JGI-PGF)"/>
            <person name="Lucas S."/>
            <person name="Copeland A."/>
            <person name="Lapidus A."/>
            <person name="Cheng J.-F."/>
            <person name="Bruce D."/>
            <person name="Goodwin L."/>
            <person name="Pitluck S."/>
            <person name="Chertkov O."/>
            <person name="Brettin T."/>
            <person name="Detter J.C."/>
            <person name="Han C."/>
            <person name="Land M.L."/>
            <person name="Hauser L."/>
            <person name="Kyrpides N."/>
            <person name="Mikhailova N."/>
            <person name="Muyzer G."/>
            <person name="Woyke T."/>
        </authorList>
    </citation>
    <scope>NUCLEOTIDE SEQUENCE [LARGE SCALE GENOMIC DNA]</scope>
    <source>
        <strain evidence="2">ASO3-1</strain>
    </source>
</reference>
<protein>
    <recommendedName>
        <fullName evidence="1">DUF559 domain-containing protein</fullName>
    </recommendedName>
</protein>
<dbReference type="Pfam" id="PF04480">
    <property type="entry name" value="DUF559"/>
    <property type="match status" value="1"/>
</dbReference>
<dbReference type="EMBL" id="ACJN02000003">
    <property type="protein sequence ID" value="EFI33654.1"/>
    <property type="molecule type" value="Genomic_DNA"/>
</dbReference>
<name>D6SSI8_9BACT</name>
<dbReference type="InterPro" id="IPR011335">
    <property type="entry name" value="Restrct_endonuc-II-like"/>
</dbReference>
<organism evidence="2 3">
    <name type="scientific">Desulfonatronospira thiodismutans ASO3-1</name>
    <dbReference type="NCBI Taxonomy" id="555779"/>
    <lineage>
        <taxon>Bacteria</taxon>
        <taxon>Pseudomonadati</taxon>
        <taxon>Thermodesulfobacteriota</taxon>
        <taxon>Desulfovibrionia</taxon>
        <taxon>Desulfovibrionales</taxon>
        <taxon>Desulfonatronovibrionaceae</taxon>
        <taxon>Desulfonatronospira</taxon>
    </lineage>
</organism>
<dbReference type="SUPFAM" id="SSF52980">
    <property type="entry name" value="Restriction endonuclease-like"/>
    <property type="match status" value="1"/>
</dbReference>
<accession>D6SSI8</accession>
<gene>
    <name evidence="2" type="ORF">Dthio_PD0990</name>
</gene>
<evidence type="ECO:0000313" key="3">
    <source>
        <dbReference type="Proteomes" id="UP000005496"/>
    </source>
</evidence>
<dbReference type="PANTHER" id="PTHR38590">
    <property type="entry name" value="BLL0828 PROTEIN"/>
    <property type="match status" value="1"/>
</dbReference>
<evidence type="ECO:0000259" key="1">
    <source>
        <dbReference type="Pfam" id="PF04480"/>
    </source>
</evidence>
<dbReference type="eggNOG" id="COG2852">
    <property type="taxonomic scope" value="Bacteria"/>
</dbReference>
<dbReference type="RefSeq" id="WP_008871003.1">
    <property type="nucleotide sequence ID" value="NZ_ACJN02000003.1"/>
</dbReference>
<dbReference type="OrthoDB" id="9798754at2"/>
<dbReference type="AlphaFoldDB" id="D6SSI8"/>
<dbReference type="Proteomes" id="UP000005496">
    <property type="component" value="Unassembled WGS sequence"/>
</dbReference>
<dbReference type="InterPro" id="IPR047216">
    <property type="entry name" value="Endonuclease_DUF559_bact"/>
</dbReference>
<comment type="caution">
    <text evidence="2">The sequence shown here is derived from an EMBL/GenBank/DDBJ whole genome shotgun (WGS) entry which is preliminary data.</text>
</comment>
<sequence length="120" mass="14605">MKSEIYNQKKLKPHRKILRREMTPAESKLWTFLKSKQLEGRKFRRQHSVGPYIVDFYCPAESLVLELDGEVHNDQMRRDYDETRQEYMENLGLKVLRFENRQIFTDIDNVLESIKKHFKE</sequence>